<evidence type="ECO:0000256" key="1">
    <source>
        <dbReference type="SAM" id="MobiDB-lite"/>
    </source>
</evidence>
<evidence type="ECO:0000259" key="2">
    <source>
        <dbReference type="PROSITE" id="PS52052"/>
    </source>
</evidence>
<dbReference type="SMART" id="SM01300">
    <property type="entry name" value="PEHE"/>
    <property type="match status" value="1"/>
</dbReference>
<dbReference type="AlphaFoldDB" id="S4RJ42"/>
<dbReference type="InterPro" id="IPR026711">
    <property type="entry name" value="Msl-1"/>
</dbReference>
<proteinExistence type="predicted"/>
<sequence>MLSRLERMERRMLLARRDGEKNDQQIRRDRKEQLKERNEENDGLEGSPPEQPPRSPLSPQKATDQHGHKRAQSPGEHDPGPTAKKLAMEICRLKNKTDKKEDSSPVRESPEPCETPEIVRPWERSKGVNRKKNSCVKSALPATPELTETDIGSPRTPWHKNDGRDEEEDPVLRTSEMYWCYQFQPPAVSMDEPILTEKDDTVAKYPDMECYLLLDTNFFTVPSWREIKLEPLDKIQSEYLLENTEDEAFNKRHTKHELDEKRRKRWDIQRIREQRQLQRLRERAFRKEGIPEPEPEMLSFFPEPEDVEELEVTPLLPVIAFGRALPRLLPHIRRDFELPWLDDRTRQRLETPKKTSHGRGRC</sequence>
<reference evidence="3" key="1">
    <citation type="submission" date="2025-08" db="UniProtKB">
        <authorList>
            <consortium name="Ensembl"/>
        </authorList>
    </citation>
    <scope>IDENTIFICATION</scope>
</reference>
<feature type="compositionally biased region" description="Basic and acidic residues" evidence="1">
    <location>
        <begin position="1"/>
        <end position="40"/>
    </location>
</feature>
<protein>
    <submittedName>
        <fullName evidence="3">MSL complex subunit 1</fullName>
    </submittedName>
</protein>
<dbReference type="PROSITE" id="PS52052">
    <property type="entry name" value="PEHE"/>
    <property type="match status" value="1"/>
</dbReference>
<dbReference type="Pfam" id="PF15275">
    <property type="entry name" value="PEHE"/>
    <property type="match status" value="1"/>
</dbReference>
<dbReference type="OMA" id="EETVAXP"/>
<dbReference type="Ensembl" id="ENSPMAT00000005243.1">
    <property type="protein sequence ID" value="ENSPMAP00000005224.1"/>
    <property type="gene ID" value="ENSPMAG00000004754.1"/>
</dbReference>
<dbReference type="PANTHER" id="PTHR21656:SF2">
    <property type="entry name" value="MALE-SPECIFIC LETHAL 1 HOMOLOG"/>
    <property type="match status" value="1"/>
</dbReference>
<feature type="domain" description="PEHE" evidence="2">
    <location>
        <begin position="218"/>
        <end position="340"/>
    </location>
</feature>
<accession>S4RJ42</accession>
<reference evidence="3" key="2">
    <citation type="submission" date="2025-09" db="UniProtKB">
        <authorList>
            <consortium name="Ensembl"/>
        </authorList>
    </citation>
    <scope>IDENTIFICATION</scope>
</reference>
<dbReference type="STRING" id="7757.ENSPMAP00000005224"/>
<feature type="region of interest" description="Disordered" evidence="1">
    <location>
        <begin position="1"/>
        <end position="169"/>
    </location>
</feature>
<organism evidence="3">
    <name type="scientific">Petromyzon marinus</name>
    <name type="common">Sea lamprey</name>
    <dbReference type="NCBI Taxonomy" id="7757"/>
    <lineage>
        <taxon>Eukaryota</taxon>
        <taxon>Metazoa</taxon>
        <taxon>Chordata</taxon>
        <taxon>Craniata</taxon>
        <taxon>Vertebrata</taxon>
        <taxon>Cyclostomata</taxon>
        <taxon>Hyperoartia</taxon>
        <taxon>Petromyzontiformes</taxon>
        <taxon>Petromyzontidae</taxon>
        <taxon>Petromyzon</taxon>
    </lineage>
</organism>
<dbReference type="PANTHER" id="PTHR21656">
    <property type="entry name" value="MALE-SPECIFIC LETHAL-1 PROTEIN"/>
    <property type="match status" value="1"/>
</dbReference>
<evidence type="ECO:0000313" key="3">
    <source>
        <dbReference type="Ensembl" id="ENSPMAP00000005224.1"/>
    </source>
</evidence>
<dbReference type="HOGENOM" id="CLU_030878_0_0_1"/>
<dbReference type="GeneTree" id="ENSGT00390000018292"/>
<dbReference type="GO" id="GO:0003682">
    <property type="term" value="F:chromatin binding"/>
    <property type="evidence" value="ECO:0007669"/>
    <property type="project" value="TreeGrafter"/>
</dbReference>
<dbReference type="GO" id="GO:0072487">
    <property type="term" value="C:MSL complex"/>
    <property type="evidence" value="ECO:0007669"/>
    <property type="project" value="InterPro"/>
</dbReference>
<feature type="compositionally biased region" description="Basic and acidic residues" evidence="1">
    <location>
        <begin position="91"/>
        <end position="110"/>
    </location>
</feature>
<name>S4RJ42_PETMA</name>
<dbReference type="InterPro" id="IPR029332">
    <property type="entry name" value="PEHE_dom"/>
</dbReference>
<dbReference type="Gene3D" id="6.10.250.2000">
    <property type="match status" value="1"/>
</dbReference>